<reference evidence="4 5" key="1">
    <citation type="submission" date="2022-05" db="EMBL/GenBank/DDBJ databases">
        <authorList>
            <person name="Park J.-S."/>
        </authorList>
    </citation>
    <scope>NUCLEOTIDE SEQUENCE [LARGE SCALE GENOMIC DNA]</scope>
    <source>
        <strain evidence="4 5">2012CJ34-2</strain>
    </source>
</reference>
<protein>
    <recommendedName>
        <fullName evidence="3">Hypersensitivity response secretion-like HrpJ domain-containing protein</fullName>
    </recommendedName>
</protein>
<evidence type="ECO:0000256" key="1">
    <source>
        <dbReference type="SAM" id="Coils"/>
    </source>
</evidence>
<organism evidence="4 5">
    <name type="scientific">Parendozoicomonas callyspongiae</name>
    <dbReference type="NCBI Taxonomy" id="2942213"/>
    <lineage>
        <taxon>Bacteria</taxon>
        <taxon>Pseudomonadati</taxon>
        <taxon>Pseudomonadota</taxon>
        <taxon>Gammaproteobacteria</taxon>
        <taxon>Oceanospirillales</taxon>
        <taxon>Endozoicomonadaceae</taxon>
        <taxon>Parendozoicomonas</taxon>
    </lineage>
</organism>
<dbReference type="EMBL" id="JAMFLX010000014">
    <property type="protein sequence ID" value="MCL6270562.1"/>
    <property type="molecule type" value="Genomic_DNA"/>
</dbReference>
<keyword evidence="5" id="KW-1185">Reference proteome</keyword>
<dbReference type="SUPFAM" id="SSF140591">
    <property type="entry name" value="Type III secretion system domain"/>
    <property type="match status" value="1"/>
</dbReference>
<dbReference type="RefSeq" id="WP_249699802.1">
    <property type="nucleotide sequence ID" value="NZ_JAMFLX010000014.1"/>
</dbReference>
<keyword evidence="1" id="KW-0175">Coiled coil</keyword>
<dbReference type="Gene3D" id="1.10.150.630">
    <property type="match status" value="1"/>
</dbReference>
<feature type="domain" description="Hypersensitivity response secretion-like HrpJ" evidence="3">
    <location>
        <begin position="46"/>
        <end position="202"/>
    </location>
</feature>
<proteinExistence type="predicted"/>
<evidence type="ECO:0000256" key="2">
    <source>
        <dbReference type="SAM" id="MobiDB-lite"/>
    </source>
</evidence>
<sequence length="288" mass="31691">MQGAGGVAGPASVNANLPAGQGGSADSVNGQHSQFGNVLISQGPASAAFLEEASISLSSLRKFESKDQKKEKDLQKELQRLKETVPDLPGMEKMDKFLQQLQQAKSSNQTLTDDQIREFSQEYSGDATHQYLGIEALIEHLQAQGEDEQANRLKDYNSRFYEDNKKDIQAGINVSAVAADFVDETGFGSVQELRDTWRTALEVPDFVGPLEAYNYAKDKFGYEDIDKGVKWLMEALATEMHAMTSSVAPEHLTHVRKRLEVTFGLQTTIEASRDNENVTIRMLGAANG</sequence>
<evidence type="ECO:0000259" key="3">
    <source>
        <dbReference type="Pfam" id="PF07201"/>
    </source>
</evidence>
<dbReference type="Proteomes" id="UP001203338">
    <property type="component" value="Unassembled WGS sequence"/>
</dbReference>
<feature type="region of interest" description="Disordered" evidence="2">
    <location>
        <begin position="1"/>
        <end position="31"/>
    </location>
</feature>
<gene>
    <name evidence="4" type="ORF">M3P05_11570</name>
</gene>
<comment type="caution">
    <text evidence="4">The sequence shown here is derived from an EMBL/GenBank/DDBJ whole genome shotgun (WGS) entry which is preliminary data.</text>
</comment>
<name>A0ABT0PIH7_9GAMM</name>
<dbReference type="Pfam" id="PF07201">
    <property type="entry name" value="HrpJ"/>
    <property type="match status" value="1"/>
</dbReference>
<evidence type="ECO:0000313" key="4">
    <source>
        <dbReference type="EMBL" id="MCL6270562.1"/>
    </source>
</evidence>
<feature type="coiled-coil region" evidence="1">
    <location>
        <begin position="64"/>
        <end position="114"/>
    </location>
</feature>
<dbReference type="InterPro" id="IPR010812">
    <property type="entry name" value="HrpJ-like"/>
</dbReference>
<accession>A0ABT0PIH7</accession>
<evidence type="ECO:0000313" key="5">
    <source>
        <dbReference type="Proteomes" id="UP001203338"/>
    </source>
</evidence>